<dbReference type="AlphaFoldDB" id="A0AAV2HYA6"/>
<proteinExistence type="predicted"/>
<dbReference type="Proteomes" id="UP001497497">
    <property type="component" value="Unassembled WGS sequence"/>
</dbReference>
<organism evidence="1 2">
    <name type="scientific">Lymnaea stagnalis</name>
    <name type="common">Great pond snail</name>
    <name type="synonym">Helix stagnalis</name>
    <dbReference type="NCBI Taxonomy" id="6523"/>
    <lineage>
        <taxon>Eukaryota</taxon>
        <taxon>Metazoa</taxon>
        <taxon>Spiralia</taxon>
        <taxon>Lophotrochozoa</taxon>
        <taxon>Mollusca</taxon>
        <taxon>Gastropoda</taxon>
        <taxon>Heterobranchia</taxon>
        <taxon>Euthyneura</taxon>
        <taxon>Panpulmonata</taxon>
        <taxon>Hygrophila</taxon>
        <taxon>Lymnaeoidea</taxon>
        <taxon>Lymnaeidae</taxon>
        <taxon>Lymnaea</taxon>
    </lineage>
</organism>
<evidence type="ECO:0000313" key="1">
    <source>
        <dbReference type="EMBL" id="CAL1538512.1"/>
    </source>
</evidence>
<gene>
    <name evidence="1" type="ORF">GSLYS_00012333001</name>
</gene>
<feature type="non-terminal residue" evidence="1">
    <location>
        <position position="1"/>
    </location>
</feature>
<comment type="caution">
    <text evidence="1">The sequence shown here is derived from an EMBL/GenBank/DDBJ whole genome shotgun (WGS) entry which is preliminary data.</text>
</comment>
<keyword evidence="2" id="KW-1185">Reference proteome</keyword>
<reference evidence="1 2" key="1">
    <citation type="submission" date="2024-04" db="EMBL/GenBank/DDBJ databases">
        <authorList>
            <consortium name="Genoscope - CEA"/>
            <person name="William W."/>
        </authorList>
    </citation>
    <scope>NUCLEOTIDE SEQUENCE [LARGE SCALE GENOMIC DNA]</scope>
</reference>
<protein>
    <submittedName>
        <fullName evidence="1">Uncharacterized protein</fullName>
    </submittedName>
</protein>
<evidence type="ECO:0000313" key="2">
    <source>
        <dbReference type="Proteomes" id="UP001497497"/>
    </source>
</evidence>
<sequence>PIEKFPYQILGYADVKQFVQGHQDLIITEILVTKLSLDEIHPVLNAIHVDVHEALLSALPQILVNILPLFASKPQKDAPASLHKQFRHATACYSTLQEIL</sequence>
<name>A0AAV2HYA6_LYMST</name>
<dbReference type="EMBL" id="CAXITT010000301">
    <property type="protein sequence ID" value="CAL1538512.1"/>
    <property type="molecule type" value="Genomic_DNA"/>
</dbReference>
<feature type="non-terminal residue" evidence="1">
    <location>
        <position position="100"/>
    </location>
</feature>
<accession>A0AAV2HYA6</accession>